<dbReference type="EMBL" id="RCZC01000004">
    <property type="protein sequence ID" value="TPG52059.1"/>
    <property type="molecule type" value="Genomic_DNA"/>
</dbReference>
<gene>
    <name evidence="1" type="ORF">EAH76_15175</name>
</gene>
<accession>A0A502FRM9</accession>
<evidence type="ECO:0000313" key="1">
    <source>
        <dbReference type="EMBL" id="TPG52059.1"/>
    </source>
</evidence>
<protein>
    <submittedName>
        <fullName evidence="1">Uncharacterized protein</fullName>
    </submittedName>
</protein>
<dbReference type="RefSeq" id="WP_140851132.1">
    <property type="nucleotide sequence ID" value="NZ_RCZC01000004.1"/>
</dbReference>
<sequence length="102" mass="10480">MSIDLTNITPGKSLAISVSGTDYVRRSAEAGVEVGILAPTKLQNDVAAGRETVTGALKRVSSDTLEAIEAALKKANSAASLDTYAPGNGWRDSAGTIFTLIA</sequence>
<organism evidence="1 2">
    <name type="scientific">Sphingomonas glacialis</name>
    <dbReference type="NCBI Taxonomy" id="658225"/>
    <lineage>
        <taxon>Bacteria</taxon>
        <taxon>Pseudomonadati</taxon>
        <taxon>Pseudomonadota</taxon>
        <taxon>Alphaproteobacteria</taxon>
        <taxon>Sphingomonadales</taxon>
        <taxon>Sphingomonadaceae</taxon>
        <taxon>Sphingomonas</taxon>
    </lineage>
</organism>
<dbReference type="AlphaFoldDB" id="A0A502FRM9"/>
<keyword evidence="2" id="KW-1185">Reference proteome</keyword>
<name>A0A502FRM9_9SPHN</name>
<reference evidence="1 2" key="1">
    <citation type="journal article" date="2019" name="Environ. Microbiol.">
        <title>Species interactions and distinct microbial communities in high Arctic permafrost affected cryosols are associated with the CH4 and CO2 gas fluxes.</title>
        <authorList>
            <person name="Altshuler I."/>
            <person name="Hamel J."/>
            <person name="Turney S."/>
            <person name="Magnuson E."/>
            <person name="Levesque R."/>
            <person name="Greer C."/>
            <person name="Whyte L.G."/>
        </authorList>
    </citation>
    <scope>NUCLEOTIDE SEQUENCE [LARGE SCALE GENOMIC DNA]</scope>
    <source>
        <strain evidence="1 2">E6.1</strain>
    </source>
</reference>
<evidence type="ECO:0000313" key="2">
    <source>
        <dbReference type="Proteomes" id="UP000319931"/>
    </source>
</evidence>
<comment type="caution">
    <text evidence="1">The sequence shown here is derived from an EMBL/GenBank/DDBJ whole genome shotgun (WGS) entry which is preliminary data.</text>
</comment>
<dbReference type="Proteomes" id="UP000319931">
    <property type="component" value="Unassembled WGS sequence"/>
</dbReference>
<proteinExistence type="predicted"/>